<accession>A0A1S1HC03</accession>
<dbReference type="Gene3D" id="1.25.20.10">
    <property type="entry name" value="Bacterial muramidases"/>
    <property type="match status" value="1"/>
</dbReference>
<evidence type="ECO:0000313" key="6">
    <source>
        <dbReference type="EMBL" id="OHT19342.1"/>
    </source>
</evidence>
<evidence type="ECO:0000313" key="7">
    <source>
        <dbReference type="Proteomes" id="UP000179467"/>
    </source>
</evidence>
<protein>
    <submittedName>
        <fullName evidence="6">Soluble lytic murein transglycosylase</fullName>
        <ecNumber evidence="6">4.2.2.-</ecNumber>
    </submittedName>
</protein>
<comment type="similarity">
    <text evidence="1">Belongs to the transglycosylase Slt family.</text>
</comment>
<dbReference type="InterPro" id="IPR023346">
    <property type="entry name" value="Lysozyme-like_dom_sf"/>
</dbReference>
<dbReference type="InterPro" id="IPR008258">
    <property type="entry name" value="Transglycosylase_SLT_dom_1"/>
</dbReference>
<dbReference type="GO" id="GO:0016829">
    <property type="term" value="F:lyase activity"/>
    <property type="evidence" value="ECO:0007669"/>
    <property type="project" value="UniProtKB-KW"/>
</dbReference>
<evidence type="ECO:0000259" key="5">
    <source>
        <dbReference type="Pfam" id="PF01464"/>
    </source>
</evidence>
<evidence type="ECO:0000256" key="1">
    <source>
        <dbReference type="ARBA" id="ARBA00007734"/>
    </source>
</evidence>
<dbReference type="SUPFAM" id="SSF48435">
    <property type="entry name" value="Bacterial muramidases"/>
    <property type="match status" value="1"/>
</dbReference>
<proteinExistence type="inferred from homology"/>
<feature type="signal peptide" evidence="4">
    <location>
        <begin position="1"/>
        <end position="21"/>
    </location>
</feature>
<keyword evidence="7" id="KW-1185">Reference proteome</keyword>
<evidence type="ECO:0000256" key="4">
    <source>
        <dbReference type="SAM" id="SignalP"/>
    </source>
</evidence>
<dbReference type="InterPro" id="IPR008939">
    <property type="entry name" value="Lytic_TGlycosylase_superhlx_U"/>
</dbReference>
<evidence type="ECO:0000256" key="3">
    <source>
        <dbReference type="ARBA" id="ARBA00022729"/>
    </source>
</evidence>
<organism evidence="6 7">
    <name type="scientific">Edaphosphingomonas haloaromaticamans</name>
    <dbReference type="NCBI Taxonomy" id="653954"/>
    <lineage>
        <taxon>Bacteria</taxon>
        <taxon>Pseudomonadati</taxon>
        <taxon>Pseudomonadota</taxon>
        <taxon>Alphaproteobacteria</taxon>
        <taxon>Sphingomonadales</taxon>
        <taxon>Rhizorhabdaceae</taxon>
        <taxon>Edaphosphingomonas</taxon>
    </lineage>
</organism>
<comment type="similarity">
    <text evidence="2">Belongs to the virb1 family.</text>
</comment>
<sequence>MRTIRLLLAVLAGTAAIPALASTETLPAPVIGLKAPPVSAVPAQLDPQQRMNYRAVFAAIRSGDWSGAAARLDAMPAGLLTPYARAELYLAKGSPKVETELLLALVSANPDLPQAAAIERILQGRGISGLPALPVVQDMRRLPAPPRRATAQSARSDAAAAALAQRIRPLLRDDRPAEAEALLSERVADLTPEARTEWQQRVAWAYFLVGDDAAARRVATPARAGTGDWTIEADWVSGLAAWRQRDCAAAADAFGAVASRSRDPEMTAAGLFWAARADMACGKPERVQARLRSAARLGETFYGLLADAALGRALPTPDAGPGFIQADWTTISQRNNARIAAALAEIGETGQADTVLRHQARIGDSQDHEALMHLAARLNLPSTQIWLAQNGPIGARLSTSARYPAPGGWTPQGGWRVDKSLIFAHALQESQFRADAVSPAGARGLMQVMPGTAAQIARRKGEPLGSLNDPRTNIEYGQFYLEELRDFSSTGGLLPKVIAAYNAGPGSVQKWNDRRRDNGDPLLFIESIPYRETRAYVAIVLRNYWMYQRQEGEQSASLKAMAQGMWPRFPGMPGRTAIRLDPVSGVASAD</sequence>
<dbReference type="EC" id="4.2.2.-" evidence="6"/>
<dbReference type="Pfam" id="PF01464">
    <property type="entry name" value="SLT"/>
    <property type="match status" value="1"/>
</dbReference>
<dbReference type="EMBL" id="MIPT01000001">
    <property type="protein sequence ID" value="OHT19342.1"/>
    <property type="molecule type" value="Genomic_DNA"/>
</dbReference>
<gene>
    <name evidence="6" type="primary">slt_1</name>
    <name evidence="6" type="ORF">BHE75_01327</name>
</gene>
<keyword evidence="6" id="KW-0456">Lyase</keyword>
<name>A0A1S1HC03_9SPHN</name>
<dbReference type="AlphaFoldDB" id="A0A1S1HC03"/>
<dbReference type="GO" id="GO:0042597">
    <property type="term" value="C:periplasmic space"/>
    <property type="evidence" value="ECO:0007669"/>
    <property type="project" value="InterPro"/>
</dbReference>
<comment type="caution">
    <text evidence="6">The sequence shown here is derived from an EMBL/GenBank/DDBJ whole genome shotgun (WGS) entry which is preliminary data.</text>
</comment>
<dbReference type="RefSeq" id="WP_070933234.1">
    <property type="nucleotide sequence ID" value="NZ_MIPT01000001.1"/>
</dbReference>
<evidence type="ECO:0000256" key="2">
    <source>
        <dbReference type="ARBA" id="ARBA00009387"/>
    </source>
</evidence>
<dbReference type="PANTHER" id="PTHR37423:SF2">
    <property type="entry name" value="MEMBRANE-BOUND LYTIC MUREIN TRANSGLYCOSYLASE C"/>
    <property type="match status" value="1"/>
</dbReference>
<feature type="domain" description="Transglycosylase SLT" evidence="5">
    <location>
        <begin position="415"/>
        <end position="519"/>
    </location>
</feature>
<dbReference type="SUPFAM" id="SSF53955">
    <property type="entry name" value="Lysozyme-like"/>
    <property type="match status" value="1"/>
</dbReference>
<dbReference type="CDD" id="cd13401">
    <property type="entry name" value="Slt70-like"/>
    <property type="match status" value="1"/>
</dbReference>
<dbReference type="Gene3D" id="1.10.530.10">
    <property type="match status" value="1"/>
</dbReference>
<dbReference type="PANTHER" id="PTHR37423">
    <property type="entry name" value="SOLUBLE LYTIC MUREIN TRANSGLYCOSYLASE-RELATED"/>
    <property type="match status" value="1"/>
</dbReference>
<dbReference type="OrthoDB" id="9815002at2"/>
<dbReference type="GO" id="GO:0004553">
    <property type="term" value="F:hydrolase activity, hydrolyzing O-glycosyl compounds"/>
    <property type="evidence" value="ECO:0007669"/>
    <property type="project" value="InterPro"/>
</dbReference>
<dbReference type="Proteomes" id="UP000179467">
    <property type="component" value="Unassembled WGS sequence"/>
</dbReference>
<keyword evidence="3 4" id="KW-0732">Signal</keyword>
<reference evidence="6 7" key="1">
    <citation type="submission" date="2016-09" db="EMBL/GenBank/DDBJ databases">
        <title>Metabolic pathway, cell adaptation mechanisms and a novel monoxygenase revealed through proteogenomic-transcription analysis of a Sphingomonas haloaromaticamans strain degrading the fungicide ortho-phenylphenol.</title>
        <authorList>
            <person name="Perruchon C."/>
            <person name="Papadopoulou E.S."/>
            <person name="Rousidou C."/>
            <person name="Vasileiadis S."/>
            <person name="Tanou G."/>
            <person name="Amoutzias G."/>
            <person name="Molassiotis A."/>
            <person name="Karpouzas D.G."/>
        </authorList>
    </citation>
    <scope>NUCLEOTIDE SEQUENCE [LARGE SCALE GENOMIC DNA]</scope>
    <source>
        <strain evidence="6 7">P3</strain>
    </source>
</reference>
<feature type="chain" id="PRO_5010251137" evidence="4">
    <location>
        <begin position="22"/>
        <end position="590"/>
    </location>
</feature>